<keyword evidence="1" id="KW-0472">Membrane</keyword>
<reference evidence="4" key="1">
    <citation type="submission" date="2025-08" db="UniProtKB">
        <authorList>
            <consortium name="RefSeq"/>
        </authorList>
    </citation>
    <scope>IDENTIFICATION</scope>
    <source>
        <tissue evidence="4">Whole sample</tissue>
    </source>
</reference>
<gene>
    <name evidence="4" type="primary">LOC111115284</name>
</gene>
<accession>A0A8B8C1Z2</accession>
<dbReference type="KEGG" id="cvn:111115284"/>
<dbReference type="OrthoDB" id="547680at2759"/>
<name>A0A8B8C1Z2_CRAVI</name>
<feature type="signal peptide" evidence="2">
    <location>
        <begin position="1"/>
        <end position="19"/>
    </location>
</feature>
<dbReference type="AlphaFoldDB" id="A0A8B8C1Z2"/>
<feature type="chain" id="PRO_5034503639" evidence="2">
    <location>
        <begin position="20"/>
        <end position="342"/>
    </location>
</feature>
<sequence>MCWLVCCLVGGCMLTRVLSYENLALNKSTWKQGDSCGANRAVDGQKTSLSVYGTDCLPSTYTKTVEWRVDLGNILSIHHIFIQYATNNKQWDANNSLTKTFMGFSVYLSNTINKEDGVLCFRDTIFSTATIPNPVNITCPYHGRYVIYYNNRTHYPYPPDYSDTVAGALCEVEVYGCPIQGFYGESCSITCPRNCQGGHCHILKGTCLGCDDGLTGPTCETIQTQTNVPDDNKVQTQTKLPEDNKDALDPNVGFIVTNSILIATLTGIAIYVLKQKCFPKCQTTRDQNYELPLTPSTSGEYADIQTVQLEELPELKTSELHESPLSSVSTFSADYIDVIANE</sequence>
<keyword evidence="3" id="KW-1185">Reference proteome</keyword>
<keyword evidence="1" id="KW-0812">Transmembrane</keyword>
<dbReference type="Gene3D" id="2.60.120.260">
    <property type="entry name" value="Galactose-binding domain-like"/>
    <property type="match status" value="1"/>
</dbReference>
<dbReference type="SUPFAM" id="SSF49785">
    <property type="entry name" value="Galactose-binding domain-like"/>
    <property type="match status" value="1"/>
</dbReference>
<evidence type="ECO:0000256" key="1">
    <source>
        <dbReference type="SAM" id="Phobius"/>
    </source>
</evidence>
<keyword evidence="1" id="KW-1133">Transmembrane helix</keyword>
<dbReference type="RefSeq" id="XP_022309677.1">
    <property type="nucleotide sequence ID" value="XM_022453969.1"/>
</dbReference>
<organism evidence="3 4">
    <name type="scientific">Crassostrea virginica</name>
    <name type="common">Eastern oyster</name>
    <dbReference type="NCBI Taxonomy" id="6565"/>
    <lineage>
        <taxon>Eukaryota</taxon>
        <taxon>Metazoa</taxon>
        <taxon>Spiralia</taxon>
        <taxon>Lophotrochozoa</taxon>
        <taxon>Mollusca</taxon>
        <taxon>Bivalvia</taxon>
        <taxon>Autobranchia</taxon>
        <taxon>Pteriomorphia</taxon>
        <taxon>Ostreida</taxon>
        <taxon>Ostreoidea</taxon>
        <taxon>Ostreidae</taxon>
        <taxon>Crassostrea</taxon>
    </lineage>
</organism>
<dbReference type="GeneID" id="111115284"/>
<dbReference type="InterPro" id="IPR008979">
    <property type="entry name" value="Galactose-bd-like_sf"/>
</dbReference>
<protein>
    <submittedName>
        <fullName evidence="4">Uncharacterized protein LOC111115284</fullName>
    </submittedName>
</protein>
<evidence type="ECO:0000313" key="3">
    <source>
        <dbReference type="Proteomes" id="UP000694844"/>
    </source>
</evidence>
<proteinExistence type="predicted"/>
<feature type="transmembrane region" description="Helical" evidence="1">
    <location>
        <begin position="252"/>
        <end position="273"/>
    </location>
</feature>
<dbReference type="Proteomes" id="UP000694844">
    <property type="component" value="Chromosome 9"/>
</dbReference>
<evidence type="ECO:0000256" key="2">
    <source>
        <dbReference type="SAM" id="SignalP"/>
    </source>
</evidence>
<evidence type="ECO:0000313" key="4">
    <source>
        <dbReference type="RefSeq" id="XP_022309677.1"/>
    </source>
</evidence>
<keyword evidence="2" id="KW-0732">Signal</keyword>